<evidence type="ECO:0000256" key="1">
    <source>
        <dbReference type="ARBA" id="ARBA00023015"/>
    </source>
</evidence>
<protein>
    <submittedName>
        <fullName evidence="5">AraC family transcriptional regulator</fullName>
    </submittedName>
</protein>
<dbReference type="RefSeq" id="WP_262688861.1">
    <property type="nucleotide sequence ID" value="NZ_JAOQIO010000125.1"/>
</dbReference>
<evidence type="ECO:0000313" key="5">
    <source>
        <dbReference type="EMBL" id="MCU6798182.1"/>
    </source>
</evidence>
<keyword evidence="1" id="KW-0805">Transcription regulation</keyword>
<keyword evidence="6" id="KW-1185">Reference proteome</keyword>
<dbReference type="Pfam" id="PF02311">
    <property type="entry name" value="AraC_binding"/>
    <property type="match status" value="1"/>
</dbReference>
<dbReference type="InterPro" id="IPR003313">
    <property type="entry name" value="AraC-bd"/>
</dbReference>
<dbReference type="PANTHER" id="PTHR43280:SF28">
    <property type="entry name" value="HTH-TYPE TRANSCRIPTIONAL ACTIVATOR RHAS"/>
    <property type="match status" value="1"/>
</dbReference>
<reference evidence="5 6" key="1">
    <citation type="submission" date="2022-09" db="EMBL/GenBank/DDBJ databases">
        <authorList>
            <person name="Han X.L."/>
            <person name="Wang Q."/>
            <person name="Lu T."/>
        </authorList>
    </citation>
    <scope>NUCLEOTIDE SEQUENCE [LARGE SCALE GENOMIC DNA]</scope>
    <source>
        <strain evidence="5 6">WQ 127069</strain>
    </source>
</reference>
<dbReference type="PANTHER" id="PTHR43280">
    <property type="entry name" value="ARAC-FAMILY TRANSCRIPTIONAL REGULATOR"/>
    <property type="match status" value="1"/>
</dbReference>
<evidence type="ECO:0000313" key="6">
    <source>
        <dbReference type="Proteomes" id="UP001652445"/>
    </source>
</evidence>
<organism evidence="5 6">
    <name type="scientific">Paenibacillus baimaensis</name>
    <dbReference type="NCBI Taxonomy" id="2982185"/>
    <lineage>
        <taxon>Bacteria</taxon>
        <taxon>Bacillati</taxon>
        <taxon>Bacillota</taxon>
        <taxon>Bacilli</taxon>
        <taxon>Bacillales</taxon>
        <taxon>Paenibacillaceae</taxon>
        <taxon>Paenibacillus</taxon>
    </lineage>
</organism>
<sequence>MILIKAIRKKFPMSEQFPFQLVFKDTKSPQSELPDHLHDWYEIVYVYSGNGMFFIDSSFYEMMPGDVFLIPRNTIHRAMPQRSEPVTSTILYFSSAILPDLSLGDTFSLTAIFEQLRSSKQFRLSLEGTDQEHIQMLIEDIRQELEEVQQGSRYAVMLTLHRIIVALSRIQSSTYREPSSLTTTSSPWMKEIASYIEHNFHSSLTLSFLSQKAHVSPEHFSRVFKQMTGMPLTDYLHTKRILKAKRLLKDTDLAIEVLAEQCGFQSMPHFHRIFKKITGKTPAVYRRR</sequence>
<dbReference type="PROSITE" id="PS01124">
    <property type="entry name" value="HTH_ARAC_FAMILY_2"/>
    <property type="match status" value="1"/>
</dbReference>
<evidence type="ECO:0000256" key="2">
    <source>
        <dbReference type="ARBA" id="ARBA00023125"/>
    </source>
</evidence>
<dbReference type="Proteomes" id="UP001652445">
    <property type="component" value="Unassembled WGS sequence"/>
</dbReference>
<dbReference type="SUPFAM" id="SSF46689">
    <property type="entry name" value="Homeodomain-like"/>
    <property type="match status" value="2"/>
</dbReference>
<dbReference type="EMBL" id="JAOQIO010000125">
    <property type="protein sequence ID" value="MCU6798182.1"/>
    <property type="molecule type" value="Genomic_DNA"/>
</dbReference>
<accession>A0ABT2UU53</accession>
<evidence type="ECO:0000259" key="4">
    <source>
        <dbReference type="PROSITE" id="PS01124"/>
    </source>
</evidence>
<keyword evidence="2" id="KW-0238">DNA-binding</keyword>
<name>A0ABT2UU53_9BACL</name>
<dbReference type="InterPro" id="IPR018060">
    <property type="entry name" value="HTH_AraC"/>
</dbReference>
<dbReference type="InterPro" id="IPR009057">
    <property type="entry name" value="Homeodomain-like_sf"/>
</dbReference>
<proteinExistence type="predicted"/>
<dbReference type="Gene3D" id="1.10.10.60">
    <property type="entry name" value="Homeodomain-like"/>
    <property type="match status" value="2"/>
</dbReference>
<dbReference type="Gene3D" id="2.60.120.10">
    <property type="entry name" value="Jelly Rolls"/>
    <property type="match status" value="1"/>
</dbReference>
<dbReference type="InterPro" id="IPR018062">
    <property type="entry name" value="HTH_AraC-typ_CS"/>
</dbReference>
<comment type="caution">
    <text evidence="5">The sequence shown here is derived from an EMBL/GenBank/DDBJ whole genome shotgun (WGS) entry which is preliminary data.</text>
</comment>
<dbReference type="SUPFAM" id="SSF51215">
    <property type="entry name" value="Regulatory protein AraC"/>
    <property type="match status" value="1"/>
</dbReference>
<dbReference type="InterPro" id="IPR037923">
    <property type="entry name" value="HTH-like"/>
</dbReference>
<dbReference type="PROSITE" id="PS00041">
    <property type="entry name" value="HTH_ARAC_FAMILY_1"/>
    <property type="match status" value="1"/>
</dbReference>
<dbReference type="Pfam" id="PF12833">
    <property type="entry name" value="HTH_18"/>
    <property type="match status" value="1"/>
</dbReference>
<keyword evidence="3" id="KW-0804">Transcription</keyword>
<gene>
    <name evidence="5" type="ORF">OB236_39255</name>
</gene>
<dbReference type="InterPro" id="IPR014710">
    <property type="entry name" value="RmlC-like_jellyroll"/>
</dbReference>
<feature type="domain" description="HTH araC/xylS-type" evidence="4">
    <location>
        <begin position="190"/>
        <end position="288"/>
    </location>
</feature>
<evidence type="ECO:0000256" key="3">
    <source>
        <dbReference type="ARBA" id="ARBA00023163"/>
    </source>
</evidence>
<dbReference type="SMART" id="SM00342">
    <property type="entry name" value="HTH_ARAC"/>
    <property type="match status" value="1"/>
</dbReference>